<keyword evidence="2" id="KW-1185">Reference proteome</keyword>
<proteinExistence type="predicted"/>
<dbReference type="EMBL" id="JAZGQO010000015">
    <property type="protein sequence ID" value="KAK6168997.1"/>
    <property type="molecule type" value="Genomic_DNA"/>
</dbReference>
<accession>A0AAN8G3D9</accession>
<dbReference type="AlphaFoldDB" id="A0AAN8G3D9"/>
<dbReference type="GO" id="GO:0005680">
    <property type="term" value="C:anaphase-promoting complex"/>
    <property type="evidence" value="ECO:0007669"/>
    <property type="project" value="InterPro"/>
</dbReference>
<reference evidence="1 2" key="1">
    <citation type="submission" date="2024-01" db="EMBL/GenBank/DDBJ databases">
        <title>The genome of the rayed Mediterranean limpet Patella caerulea (Linnaeus, 1758).</title>
        <authorList>
            <person name="Anh-Thu Weber A."/>
            <person name="Halstead-Nussloch G."/>
        </authorList>
    </citation>
    <scope>NUCLEOTIDE SEQUENCE [LARGE SCALE GENOMIC DNA]</scope>
    <source>
        <strain evidence="1">AATW-2023a</strain>
        <tissue evidence="1">Whole specimen</tissue>
    </source>
</reference>
<protein>
    <submittedName>
        <fullName evidence="1">Uncharacterized protein</fullName>
    </submittedName>
</protein>
<evidence type="ECO:0000313" key="1">
    <source>
        <dbReference type="EMBL" id="KAK6168997.1"/>
    </source>
</evidence>
<dbReference type="GO" id="GO:0016567">
    <property type="term" value="P:protein ubiquitination"/>
    <property type="evidence" value="ECO:0007669"/>
    <property type="project" value="InterPro"/>
</dbReference>
<gene>
    <name evidence="1" type="ORF">SNE40_020133</name>
</gene>
<sequence length="94" mass="10943">MSGSSRTPKTNSDHIRKTLFQTPVLENMRYASNNTNKILNIMSKLQVERDTEIFIKEGVKEAHEGRLKELKELVKTLEDDDWRYPPVEKLLGIQ</sequence>
<organism evidence="1 2">
    <name type="scientific">Patella caerulea</name>
    <name type="common">Rayed Mediterranean limpet</name>
    <dbReference type="NCBI Taxonomy" id="87958"/>
    <lineage>
        <taxon>Eukaryota</taxon>
        <taxon>Metazoa</taxon>
        <taxon>Spiralia</taxon>
        <taxon>Lophotrochozoa</taxon>
        <taxon>Mollusca</taxon>
        <taxon>Gastropoda</taxon>
        <taxon>Patellogastropoda</taxon>
        <taxon>Patelloidea</taxon>
        <taxon>Patellidae</taxon>
        <taxon>Patella</taxon>
    </lineage>
</organism>
<name>A0AAN8G3D9_PATCE</name>
<dbReference type="Pfam" id="PF17256">
    <property type="entry name" value="ANAPC16"/>
    <property type="match status" value="1"/>
</dbReference>
<evidence type="ECO:0000313" key="2">
    <source>
        <dbReference type="Proteomes" id="UP001347796"/>
    </source>
</evidence>
<comment type="caution">
    <text evidence="1">The sequence shown here is derived from an EMBL/GenBank/DDBJ whole genome shotgun (WGS) entry which is preliminary data.</text>
</comment>
<dbReference type="Proteomes" id="UP001347796">
    <property type="component" value="Unassembled WGS sequence"/>
</dbReference>
<dbReference type="InterPro" id="IPR029641">
    <property type="entry name" value="APC16"/>
</dbReference>